<organism evidence="1">
    <name type="scientific">Trichuris suis</name>
    <name type="common">pig whipworm</name>
    <dbReference type="NCBI Taxonomy" id="68888"/>
    <lineage>
        <taxon>Eukaryota</taxon>
        <taxon>Metazoa</taxon>
        <taxon>Ecdysozoa</taxon>
        <taxon>Nematoda</taxon>
        <taxon>Enoplea</taxon>
        <taxon>Dorylaimia</taxon>
        <taxon>Trichinellida</taxon>
        <taxon>Trichuridae</taxon>
        <taxon>Trichuris</taxon>
    </lineage>
</organism>
<sequence>MVDVIVSMISVIRICPSSCSPYSKHSMIDDPPSLDISRSLAMIHTPDSEMARYRGMLDSAFL</sequence>
<dbReference type="EMBL" id="KL367502">
    <property type="protein sequence ID" value="KFD68694.1"/>
    <property type="molecule type" value="Genomic_DNA"/>
</dbReference>
<name>A0A085NGU8_9BILA</name>
<dbReference type="AlphaFoldDB" id="A0A085NGU8"/>
<proteinExistence type="predicted"/>
<protein>
    <submittedName>
        <fullName evidence="1">Uncharacterized protein</fullName>
    </submittedName>
</protein>
<evidence type="ECO:0000313" key="1">
    <source>
        <dbReference type="EMBL" id="KFD68694.1"/>
    </source>
</evidence>
<reference evidence="1" key="1">
    <citation type="journal article" date="2014" name="Nat. Genet.">
        <title>Genome and transcriptome of the porcine whipworm Trichuris suis.</title>
        <authorList>
            <person name="Jex A.R."/>
            <person name="Nejsum P."/>
            <person name="Schwarz E.M."/>
            <person name="Hu L."/>
            <person name="Young N.D."/>
            <person name="Hall R.S."/>
            <person name="Korhonen P.K."/>
            <person name="Liao S."/>
            <person name="Thamsborg S."/>
            <person name="Xia J."/>
            <person name="Xu P."/>
            <person name="Wang S."/>
            <person name="Scheerlinck J.P."/>
            <person name="Hofmann A."/>
            <person name="Sternberg P.W."/>
            <person name="Wang J."/>
            <person name="Gasser R.B."/>
        </authorList>
    </citation>
    <scope>NUCLEOTIDE SEQUENCE [LARGE SCALE GENOMIC DNA]</scope>
    <source>
        <strain evidence="1">DCEP-RM93F</strain>
    </source>
</reference>
<dbReference type="Proteomes" id="UP000030758">
    <property type="component" value="Unassembled WGS sequence"/>
</dbReference>
<accession>A0A085NGU8</accession>
<gene>
    <name evidence="1" type="ORF">M514_19137</name>
</gene>